<dbReference type="EMBL" id="LGYO01000003">
    <property type="protein sequence ID" value="KNZ43511.1"/>
    <property type="molecule type" value="Genomic_DNA"/>
</dbReference>
<feature type="domain" description="VTC" evidence="1">
    <location>
        <begin position="3"/>
        <end position="219"/>
    </location>
</feature>
<organism evidence="2 3">
    <name type="scientific">Acetobacterium bakii</name>
    <dbReference type="NCBI Taxonomy" id="52689"/>
    <lineage>
        <taxon>Bacteria</taxon>
        <taxon>Bacillati</taxon>
        <taxon>Bacillota</taxon>
        <taxon>Clostridia</taxon>
        <taxon>Eubacteriales</taxon>
        <taxon>Eubacteriaceae</taxon>
        <taxon>Acetobacterium</taxon>
    </lineage>
</organism>
<evidence type="ECO:0000313" key="3">
    <source>
        <dbReference type="Proteomes" id="UP000036873"/>
    </source>
</evidence>
<dbReference type="Proteomes" id="UP000036873">
    <property type="component" value="Unassembled WGS sequence"/>
</dbReference>
<dbReference type="STRING" id="52689.AKG39_01010"/>
<name>A0A0L6U4R8_9FIRM</name>
<dbReference type="GO" id="GO:0006799">
    <property type="term" value="P:polyphosphate biosynthetic process"/>
    <property type="evidence" value="ECO:0007669"/>
    <property type="project" value="UniProtKB-ARBA"/>
</dbReference>
<keyword evidence="3" id="KW-1185">Reference proteome</keyword>
<dbReference type="Pfam" id="PF09359">
    <property type="entry name" value="VTC"/>
    <property type="match status" value="1"/>
</dbReference>
<dbReference type="RefSeq" id="WP_050738497.1">
    <property type="nucleotide sequence ID" value="NZ_LGYO01000003.1"/>
</dbReference>
<dbReference type="OrthoDB" id="9784042at2"/>
<dbReference type="PATRIC" id="fig|52689.4.peg.1722"/>
<sequence length="224" mass="26084">MNFRHEHKHYINYLDYLMIRSKLKAIMKPDANTNADGEYQIRSLYFDNYNDTALQEKINGINHREKFRIRCYNNNFSFINLEKKSKINGLCSKLKTPITREQTEAILSNKTAWMGKSESPLIVELYSKMKSGHLRPKTIVDYMREAYIYGPGNVRVTIDRDVRTGLFSTDMFNTNLPTVQTGVSQILLEVKYDNFLPEVISNIVQLDGRRQTAFSKYAVSRIFG</sequence>
<protein>
    <submittedName>
        <fullName evidence="2">Molecular chaperone</fullName>
    </submittedName>
</protein>
<dbReference type="AlphaFoldDB" id="A0A0L6U4R8"/>
<gene>
    <name evidence="2" type="ORF">AKG39_01010</name>
</gene>
<dbReference type="Gene3D" id="3.20.100.30">
    <property type="entry name" value="VTC, catalytic tunnel domain"/>
    <property type="match status" value="1"/>
</dbReference>
<dbReference type="CDD" id="cd07750">
    <property type="entry name" value="PolyPPase_VTC_like"/>
    <property type="match status" value="1"/>
</dbReference>
<accession>A0A0L6U4R8</accession>
<dbReference type="InterPro" id="IPR018966">
    <property type="entry name" value="VTC_domain"/>
</dbReference>
<evidence type="ECO:0000259" key="1">
    <source>
        <dbReference type="Pfam" id="PF09359"/>
    </source>
</evidence>
<reference evidence="3" key="1">
    <citation type="submission" date="2015-07" db="EMBL/GenBank/DDBJ databases">
        <title>Draft genome sequence of Acetobacterium bakii DSM 8293, a potential psychrophilic chemical producer through syngas fermentation.</title>
        <authorList>
            <person name="Song Y."/>
            <person name="Hwang S."/>
            <person name="Cho B.-K."/>
        </authorList>
    </citation>
    <scope>NUCLEOTIDE SEQUENCE [LARGE SCALE GENOMIC DNA]</scope>
    <source>
        <strain evidence="3">DSM 8239</strain>
    </source>
</reference>
<dbReference type="InterPro" id="IPR042267">
    <property type="entry name" value="VTC_sf"/>
</dbReference>
<proteinExistence type="predicted"/>
<comment type="caution">
    <text evidence="2">The sequence shown here is derived from an EMBL/GenBank/DDBJ whole genome shotgun (WGS) entry which is preliminary data.</text>
</comment>
<evidence type="ECO:0000313" key="2">
    <source>
        <dbReference type="EMBL" id="KNZ43511.1"/>
    </source>
</evidence>